<reference evidence="1 2" key="1">
    <citation type="submission" date="2023-09" db="EMBL/GenBank/DDBJ databases">
        <authorList>
            <person name="Rey-Velasco X."/>
        </authorList>
    </citation>
    <scope>NUCLEOTIDE SEQUENCE [LARGE SCALE GENOMIC DNA]</scope>
    <source>
        <strain evidence="1 2">F297</strain>
    </source>
</reference>
<organism evidence="1 2">
    <name type="scientific">Autumnicola edwardsiae</name>
    <dbReference type="NCBI Taxonomy" id="3075594"/>
    <lineage>
        <taxon>Bacteria</taxon>
        <taxon>Pseudomonadati</taxon>
        <taxon>Bacteroidota</taxon>
        <taxon>Flavobacteriia</taxon>
        <taxon>Flavobacteriales</taxon>
        <taxon>Flavobacteriaceae</taxon>
        <taxon>Autumnicola</taxon>
    </lineage>
</organism>
<keyword evidence="2" id="KW-1185">Reference proteome</keyword>
<gene>
    <name evidence="1" type="ORF">RM529_09845</name>
</gene>
<sequence length="61" mass="7153">MEFLHSDEFKKQYASKFGYKFEFPIVLAESNEGLQVLIATEELNGLKDEKDLKNLLEERTK</sequence>
<dbReference type="Proteomes" id="UP001248819">
    <property type="component" value="Unassembled WGS sequence"/>
</dbReference>
<protein>
    <submittedName>
        <fullName evidence="1">Uncharacterized protein</fullName>
    </submittedName>
</protein>
<comment type="caution">
    <text evidence="1">The sequence shown here is derived from an EMBL/GenBank/DDBJ whole genome shotgun (WGS) entry which is preliminary data.</text>
</comment>
<proteinExistence type="predicted"/>
<accession>A0ABU3CVR4</accession>
<evidence type="ECO:0000313" key="1">
    <source>
        <dbReference type="EMBL" id="MDT0650449.1"/>
    </source>
</evidence>
<name>A0ABU3CVR4_9FLAO</name>
<evidence type="ECO:0000313" key="2">
    <source>
        <dbReference type="Proteomes" id="UP001248819"/>
    </source>
</evidence>
<dbReference type="EMBL" id="JAVRHP010000044">
    <property type="protein sequence ID" value="MDT0650449.1"/>
    <property type="molecule type" value="Genomic_DNA"/>
</dbReference>
<dbReference type="RefSeq" id="WP_311484628.1">
    <property type="nucleotide sequence ID" value="NZ_JAVRHP010000044.1"/>
</dbReference>